<dbReference type="InterPro" id="IPR013078">
    <property type="entry name" value="His_Pase_superF_clade-1"/>
</dbReference>
<dbReference type="InterPro" id="IPR050275">
    <property type="entry name" value="PGM_Phosphatase"/>
</dbReference>
<gene>
    <name evidence="1" type="ORF">SAMEA4504048_02457</name>
</gene>
<accession>A0A239XN40</accession>
<dbReference type="GO" id="GO:0005737">
    <property type="term" value="C:cytoplasm"/>
    <property type="evidence" value="ECO:0007669"/>
    <property type="project" value="TreeGrafter"/>
</dbReference>
<dbReference type="CDD" id="cd07040">
    <property type="entry name" value="HP"/>
    <property type="match status" value="1"/>
</dbReference>
<proteinExistence type="predicted"/>
<dbReference type="OrthoDB" id="2185101at2"/>
<dbReference type="Proteomes" id="UP000215144">
    <property type="component" value="Chromosome 1"/>
</dbReference>
<evidence type="ECO:0000313" key="1">
    <source>
        <dbReference type="EMBL" id="SNV48057.1"/>
    </source>
</evidence>
<dbReference type="RefSeq" id="WP_095123669.1">
    <property type="nucleotide sequence ID" value="NZ_LT906454.1"/>
</dbReference>
<dbReference type="GO" id="GO:0016791">
    <property type="term" value="F:phosphatase activity"/>
    <property type="evidence" value="ECO:0007669"/>
    <property type="project" value="TreeGrafter"/>
</dbReference>
<dbReference type="SMART" id="SM00855">
    <property type="entry name" value="PGAM"/>
    <property type="match status" value="1"/>
</dbReference>
<sequence length="197" mass="23238">MKQILYLVRHAEPNYDNHDDINRELTPKGLQDCQRLIDYFRTISIDQIYSSPYKRALQTIQPLATARQLPINTRENLRERKVDSIWIDDFEAFLVNQWQDFTFKLSDGESLQEVQKRQLEEVKTILEDNKQHTIISSHGTAIATILAAFDKQFGLDDFQRIKTLFPFVTVLQFDHRQIQSIHIDNIFTGECHARYLI</sequence>
<organism evidence="1 2">
    <name type="scientific">Streptococcus acidominimus</name>
    <dbReference type="NCBI Taxonomy" id="1326"/>
    <lineage>
        <taxon>Bacteria</taxon>
        <taxon>Bacillati</taxon>
        <taxon>Bacillota</taxon>
        <taxon>Bacilli</taxon>
        <taxon>Lactobacillales</taxon>
        <taxon>Streptococcaceae</taxon>
        <taxon>Streptococcus</taxon>
    </lineage>
</organism>
<evidence type="ECO:0000313" key="2">
    <source>
        <dbReference type="Proteomes" id="UP000215144"/>
    </source>
</evidence>
<protein>
    <submittedName>
        <fullName evidence="1">Phosphoglycerate mutase</fullName>
    </submittedName>
</protein>
<dbReference type="AlphaFoldDB" id="A0A239XN40"/>
<dbReference type="InterPro" id="IPR029033">
    <property type="entry name" value="His_PPase_superfam"/>
</dbReference>
<reference evidence="1 2" key="1">
    <citation type="submission" date="2017-06" db="EMBL/GenBank/DDBJ databases">
        <authorList>
            <consortium name="Pathogen Informatics"/>
        </authorList>
    </citation>
    <scope>NUCLEOTIDE SEQUENCE [LARGE SCALE GENOMIC DNA]</scope>
    <source>
        <strain evidence="1 2">NCTC11291</strain>
    </source>
</reference>
<dbReference type="Pfam" id="PF00300">
    <property type="entry name" value="His_Phos_1"/>
    <property type="match status" value="1"/>
</dbReference>
<dbReference type="KEGG" id="saco:SAME_02457"/>
<dbReference type="PANTHER" id="PTHR48100:SF1">
    <property type="entry name" value="HISTIDINE PHOSPHATASE FAMILY PROTEIN-RELATED"/>
    <property type="match status" value="1"/>
</dbReference>
<name>A0A239XN40_STRAI</name>
<dbReference type="PANTHER" id="PTHR48100">
    <property type="entry name" value="BROAD-SPECIFICITY PHOSPHATASE YOR283W-RELATED"/>
    <property type="match status" value="1"/>
</dbReference>
<dbReference type="EMBL" id="LT906454">
    <property type="protein sequence ID" value="SNV48057.1"/>
    <property type="molecule type" value="Genomic_DNA"/>
</dbReference>
<dbReference type="Gene3D" id="3.40.50.1240">
    <property type="entry name" value="Phosphoglycerate mutase-like"/>
    <property type="match status" value="1"/>
</dbReference>
<dbReference type="SUPFAM" id="SSF53254">
    <property type="entry name" value="Phosphoglycerate mutase-like"/>
    <property type="match status" value="1"/>
</dbReference>